<gene>
    <name evidence="2" type="ORF">K505DRAFT_338105</name>
</gene>
<evidence type="ECO:0000313" key="2">
    <source>
        <dbReference type="EMBL" id="KAF2793098.1"/>
    </source>
</evidence>
<dbReference type="EMBL" id="MU001942">
    <property type="protein sequence ID" value="KAF2793098.1"/>
    <property type="molecule type" value="Genomic_DNA"/>
</dbReference>
<feature type="compositionally biased region" description="Basic and acidic residues" evidence="1">
    <location>
        <begin position="41"/>
        <end position="52"/>
    </location>
</feature>
<organism evidence="2 3">
    <name type="scientific">Melanomma pulvis-pyrius CBS 109.77</name>
    <dbReference type="NCBI Taxonomy" id="1314802"/>
    <lineage>
        <taxon>Eukaryota</taxon>
        <taxon>Fungi</taxon>
        <taxon>Dikarya</taxon>
        <taxon>Ascomycota</taxon>
        <taxon>Pezizomycotina</taxon>
        <taxon>Dothideomycetes</taxon>
        <taxon>Pleosporomycetidae</taxon>
        <taxon>Pleosporales</taxon>
        <taxon>Melanommataceae</taxon>
        <taxon>Melanomma</taxon>
    </lineage>
</organism>
<accession>A0A6A6X9Q8</accession>
<proteinExistence type="predicted"/>
<sequence>MPSPQRDVQDVIEGFMERQVEGTRQPTAMEQEDREQRRLRRQEQREREQHEAVRATWTGIPNDNVTDPDQYRTVDELVRLLLDPPRRCKNPIFRSQRQVGKVRIDMQFVQSTLTEAHMRQNVELGRMILKDESKVKTHGQVYLVACTTGSVAMEIHPGPVLFNVRTSPKCTGQHFTALKSIFKARVCGWRGLTGSIDSYR</sequence>
<evidence type="ECO:0000313" key="3">
    <source>
        <dbReference type="Proteomes" id="UP000799757"/>
    </source>
</evidence>
<reference evidence="2" key="1">
    <citation type="journal article" date="2020" name="Stud. Mycol.">
        <title>101 Dothideomycetes genomes: a test case for predicting lifestyles and emergence of pathogens.</title>
        <authorList>
            <person name="Haridas S."/>
            <person name="Albert R."/>
            <person name="Binder M."/>
            <person name="Bloem J."/>
            <person name="Labutti K."/>
            <person name="Salamov A."/>
            <person name="Andreopoulos B."/>
            <person name="Baker S."/>
            <person name="Barry K."/>
            <person name="Bills G."/>
            <person name="Bluhm B."/>
            <person name="Cannon C."/>
            <person name="Castanera R."/>
            <person name="Culley D."/>
            <person name="Daum C."/>
            <person name="Ezra D."/>
            <person name="Gonzalez J."/>
            <person name="Henrissat B."/>
            <person name="Kuo A."/>
            <person name="Liang C."/>
            <person name="Lipzen A."/>
            <person name="Lutzoni F."/>
            <person name="Magnuson J."/>
            <person name="Mondo S."/>
            <person name="Nolan M."/>
            <person name="Ohm R."/>
            <person name="Pangilinan J."/>
            <person name="Park H.-J."/>
            <person name="Ramirez L."/>
            <person name="Alfaro M."/>
            <person name="Sun H."/>
            <person name="Tritt A."/>
            <person name="Yoshinaga Y."/>
            <person name="Zwiers L.-H."/>
            <person name="Turgeon B."/>
            <person name="Goodwin S."/>
            <person name="Spatafora J."/>
            <person name="Crous P."/>
            <person name="Grigoriev I."/>
        </authorList>
    </citation>
    <scope>NUCLEOTIDE SEQUENCE</scope>
    <source>
        <strain evidence="2">CBS 109.77</strain>
    </source>
</reference>
<protein>
    <submittedName>
        <fullName evidence="2">Uncharacterized protein</fullName>
    </submittedName>
</protein>
<dbReference type="AlphaFoldDB" id="A0A6A6X9Q8"/>
<name>A0A6A6X9Q8_9PLEO</name>
<keyword evidence="3" id="KW-1185">Reference proteome</keyword>
<dbReference type="Proteomes" id="UP000799757">
    <property type="component" value="Unassembled WGS sequence"/>
</dbReference>
<dbReference type="OrthoDB" id="3787262at2759"/>
<feature type="region of interest" description="Disordered" evidence="1">
    <location>
        <begin position="16"/>
        <end position="52"/>
    </location>
</feature>
<evidence type="ECO:0000256" key="1">
    <source>
        <dbReference type="SAM" id="MobiDB-lite"/>
    </source>
</evidence>